<evidence type="ECO:0000313" key="2">
    <source>
        <dbReference type="Proteomes" id="UP001234989"/>
    </source>
</evidence>
<organism evidence="1 2">
    <name type="scientific">Solanum verrucosum</name>
    <dbReference type="NCBI Taxonomy" id="315347"/>
    <lineage>
        <taxon>Eukaryota</taxon>
        <taxon>Viridiplantae</taxon>
        <taxon>Streptophyta</taxon>
        <taxon>Embryophyta</taxon>
        <taxon>Tracheophyta</taxon>
        <taxon>Spermatophyta</taxon>
        <taxon>Magnoliopsida</taxon>
        <taxon>eudicotyledons</taxon>
        <taxon>Gunneridae</taxon>
        <taxon>Pentapetalae</taxon>
        <taxon>asterids</taxon>
        <taxon>lamiids</taxon>
        <taxon>Solanales</taxon>
        <taxon>Solanaceae</taxon>
        <taxon>Solanoideae</taxon>
        <taxon>Solaneae</taxon>
        <taxon>Solanum</taxon>
    </lineage>
</organism>
<gene>
    <name evidence="1" type="ORF">MTR67_006764</name>
</gene>
<protein>
    <submittedName>
        <fullName evidence="1">Uncharacterized protein</fullName>
    </submittedName>
</protein>
<dbReference type="AlphaFoldDB" id="A0AAF0PYF1"/>
<dbReference type="Proteomes" id="UP001234989">
    <property type="component" value="Chromosome 2"/>
</dbReference>
<name>A0AAF0PYF1_SOLVR</name>
<proteinExistence type="predicted"/>
<dbReference type="EMBL" id="CP133613">
    <property type="protein sequence ID" value="WMV13379.1"/>
    <property type="molecule type" value="Genomic_DNA"/>
</dbReference>
<reference evidence="1" key="1">
    <citation type="submission" date="2023-08" db="EMBL/GenBank/DDBJ databases">
        <title>A de novo genome assembly of Solanum verrucosum Schlechtendal, a Mexican diploid species geographically isolated from the other diploid A-genome species in potato relatives.</title>
        <authorList>
            <person name="Hosaka K."/>
        </authorList>
    </citation>
    <scope>NUCLEOTIDE SEQUENCE</scope>
    <source>
        <tissue evidence="1">Young leaves</tissue>
    </source>
</reference>
<evidence type="ECO:0000313" key="1">
    <source>
        <dbReference type="EMBL" id="WMV13379.1"/>
    </source>
</evidence>
<accession>A0AAF0PYF1</accession>
<keyword evidence="2" id="KW-1185">Reference proteome</keyword>
<sequence>MMVIYALTSGVAGYTSTSFYCQLEGTNWLIKHKLLARKRAQTTRFKSSIEITIVELEKKENLFVAHYCNSSYAYKNNIQKMDL</sequence>